<proteinExistence type="predicted"/>
<protein>
    <submittedName>
        <fullName evidence="1">ASCH domain-containing protein</fullName>
    </submittedName>
</protein>
<dbReference type="Proteomes" id="UP000261023">
    <property type="component" value="Unassembled WGS sequence"/>
</dbReference>
<dbReference type="RefSeq" id="WP_117502513.1">
    <property type="nucleotide sequence ID" value="NZ_QTJW01000009.1"/>
</dbReference>
<evidence type="ECO:0000313" key="2">
    <source>
        <dbReference type="Proteomes" id="UP000261023"/>
    </source>
</evidence>
<dbReference type="AlphaFoldDB" id="A0A3E3DMR1"/>
<sequence>MLILPIKKKWFDMIASGEKTEEYREIKPYYDSRFMNTFGFILVGGQMVYGDAAPEEIRKPWPVPIVFRNGYSKESPEIICKCTLHFGKGKPEWGAEPEKLYYVLKIQETEKGAGQ</sequence>
<accession>A0A3E3DMR1</accession>
<organism evidence="1 2">
    <name type="scientific">Hungatella hathewayi</name>
    <dbReference type="NCBI Taxonomy" id="154046"/>
    <lineage>
        <taxon>Bacteria</taxon>
        <taxon>Bacillati</taxon>
        <taxon>Bacillota</taxon>
        <taxon>Clostridia</taxon>
        <taxon>Lachnospirales</taxon>
        <taxon>Lachnospiraceae</taxon>
        <taxon>Hungatella</taxon>
    </lineage>
</organism>
<comment type="caution">
    <text evidence="1">The sequence shown here is derived from an EMBL/GenBank/DDBJ whole genome shotgun (WGS) entry which is preliminary data.</text>
</comment>
<gene>
    <name evidence="1" type="ORF">DWX31_15435</name>
</gene>
<evidence type="ECO:0000313" key="1">
    <source>
        <dbReference type="EMBL" id="RGD69978.1"/>
    </source>
</evidence>
<dbReference type="EMBL" id="QTJW01000009">
    <property type="protein sequence ID" value="RGD69978.1"/>
    <property type="molecule type" value="Genomic_DNA"/>
</dbReference>
<reference evidence="1 2" key="1">
    <citation type="submission" date="2018-08" db="EMBL/GenBank/DDBJ databases">
        <title>A genome reference for cultivated species of the human gut microbiota.</title>
        <authorList>
            <person name="Zou Y."/>
            <person name="Xue W."/>
            <person name="Luo G."/>
        </authorList>
    </citation>
    <scope>NUCLEOTIDE SEQUENCE [LARGE SCALE GENOMIC DNA]</scope>
    <source>
        <strain evidence="1 2">AF19-13AC</strain>
    </source>
</reference>
<name>A0A3E3DMR1_9FIRM</name>
<dbReference type="OrthoDB" id="2053364at2"/>